<name>A0AAD8K9Z1_TARER</name>
<dbReference type="EMBL" id="JAUHHV010000007">
    <property type="protein sequence ID" value="KAK1419002.1"/>
    <property type="molecule type" value="Genomic_DNA"/>
</dbReference>
<comment type="caution">
    <text evidence="2">The sequence shown here is derived from an EMBL/GenBank/DDBJ whole genome shotgun (WGS) entry which is preliminary data.</text>
</comment>
<feature type="transmembrane region" description="Helical" evidence="1">
    <location>
        <begin position="88"/>
        <end position="106"/>
    </location>
</feature>
<feature type="transmembrane region" description="Helical" evidence="1">
    <location>
        <begin position="152"/>
        <end position="177"/>
    </location>
</feature>
<accession>A0AAD8K9Z1</accession>
<reference evidence="2" key="1">
    <citation type="journal article" date="2023" name="bioRxiv">
        <title>Improved chromosome-level genome assembly for marigold (Tagetes erecta).</title>
        <authorList>
            <person name="Jiang F."/>
            <person name="Yuan L."/>
            <person name="Wang S."/>
            <person name="Wang H."/>
            <person name="Xu D."/>
            <person name="Wang A."/>
            <person name="Fan W."/>
        </authorList>
    </citation>
    <scope>NUCLEOTIDE SEQUENCE</scope>
    <source>
        <strain evidence="2">WSJ</strain>
        <tissue evidence="2">Leaf</tissue>
    </source>
</reference>
<organism evidence="2 3">
    <name type="scientific">Tagetes erecta</name>
    <name type="common">African marigold</name>
    <dbReference type="NCBI Taxonomy" id="13708"/>
    <lineage>
        <taxon>Eukaryota</taxon>
        <taxon>Viridiplantae</taxon>
        <taxon>Streptophyta</taxon>
        <taxon>Embryophyta</taxon>
        <taxon>Tracheophyta</taxon>
        <taxon>Spermatophyta</taxon>
        <taxon>Magnoliopsida</taxon>
        <taxon>eudicotyledons</taxon>
        <taxon>Gunneridae</taxon>
        <taxon>Pentapetalae</taxon>
        <taxon>asterids</taxon>
        <taxon>campanulids</taxon>
        <taxon>Asterales</taxon>
        <taxon>Asteraceae</taxon>
        <taxon>Asteroideae</taxon>
        <taxon>Heliantheae alliance</taxon>
        <taxon>Tageteae</taxon>
        <taxon>Tagetes</taxon>
    </lineage>
</organism>
<evidence type="ECO:0000313" key="3">
    <source>
        <dbReference type="Proteomes" id="UP001229421"/>
    </source>
</evidence>
<dbReference type="Proteomes" id="UP001229421">
    <property type="component" value="Unassembled WGS sequence"/>
</dbReference>
<keyword evidence="1" id="KW-1133">Transmembrane helix</keyword>
<evidence type="ECO:0000256" key="1">
    <source>
        <dbReference type="SAM" id="Phobius"/>
    </source>
</evidence>
<protein>
    <submittedName>
        <fullName evidence="2">Uncharacterized protein</fullName>
    </submittedName>
</protein>
<keyword evidence="1" id="KW-0812">Transmembrane</keyword>
<feature type="transmembrane region" description="Helical" evidence="1">
    <location>
        <begin position="60"/>
        <end position="82"/>
    </location>
</feature>
<dbReference type="AlphaFoldDB" id="A0AAD8K9Z1"/>
<evidence type="ECO:0000313" key="2">
    <source>
        <dbReference type="EMBL" id="KAK1419002.1"/>
    </source>
</evidence>
<feature type="transmembrane region" description="Helical" evidence="1">
    <location>
        <begin position="127"/>
        <end position="146"/>
    </location>
</feature>
<proteinExistence type="predicted"/>
<sequence>MTHFSLHALHSTLSQSQSALLSFHHTAFEQQGLLKKRLLPSTMDIGAADPEPKTQVFDVMYLWVDQILVVLIPAATTVVAFLEKHVVMPSSSLTFIITLLIAFAGIKAQGQPDFPFITHPLLVRFSINSIVMYGLSCVAELVALGLDHSTSVFAIMARLGKLSSLCILVTSLTCLFYF</sequence>
<keyword evidence="1" id="KW-0472">Membrane</keyword>
<keyword evidence="3" id="KW-1185">Reference proteome</keyword>
<gene>
    <name evidence="2" type="ORF">QVD17_28157</name>
</gene>